<keyword evidence="7" id="KW-0472">Membrane</keyword>
<dbReference type="AlphaFoldDB" id="A0A834XXK1"/>
<organism evidence="8 9">
    <name type="scientific">Aphidius gifuensis</name>
    <name type="common">Parasitoid wasp</name>
    <dbReference type="NCBI Taxonomy" id="684658"/>
    <lineage>
        <taxon>Eukaryota</taxon>
        <taxon>Metazoa</taxon>
        <taxon>Ecdysozoa</taxon>
        <taxon>Arthropoda</taxon>
        <taxon>Hexapoda</taxon>
        <taxon>Insecta</taxon>
        <taxon>Pterygota</taxon>
        <taxon>Neoptera</taxon>
        <taxon>Endopterygota</taxon>
        <taxon>Hymenoptera</taxon>
        <taxon>Apocrita</taxon>
        <taxon>Ichneumonoidea</taxon>
        <taxon>Braconidae</taxon>
        <taxon>Aphidiinae</taxon>
        <taxon>Aphidius</taxon>
    </lineage>
</organism>
<keyword evidence="2" id="KW-0808">Transferase</keyword>
<dbReference type="GO" id="GO:0043843">
    <property type="term" value="F:ADP-specific glucokinase activity"/>
    <property type="evidence" value="ECO:0007669"/>
    <property type="project" value="TreeGrafter"/>
</dbReference>
<dbReference type="Proteomes" id="UP000639338">
    <property type="component" value="Unassembled WGS sequence"/>
</dbReference>
<dbReference type="OrthoDB" id="5847021at2759"/>
<dbReference type="GO" id="GO:0046872">
    <property type="term" value="F:metal ion binding"/>
    <property type="evidence" value="ECO:0007669"/>
    <property type="project" value="UniProtKB-KW"/>
</dbReference>
<evidence type="ECO:0000313" key="9">
    <source>
        <dbReference type="Proteomes" id="UP000639338"/>
    </source>
</evidence>
<evidence type="ECO:0000256" key="4">
    <source>
        <dbReference type="ARBA" id="ARBA00022777"/>
    </source>
</evidence>
<dbReference type="GO" id="GO:0006006">
    <property type="term" value="P:glucose metabolic process"/>
    <property type="evidence" value="ECO:0007669"/>
    <property type="project" value="TreeGrafter"/>
</dbReference>
<dbReference type="Pfam" id="PF04587">
    <property type="entry name" value="ADP_PFK_GK"/>
    <property type="match status" value="1"/>
</dbReference>
<protein>
    <recommendedName>
        <fullName evidence="10">ADP-dependent glucokinase</fullName>
    </recommendedName>
</protein>
<reference evidence="8 9" key="1">
    <citation type="submission" date="2020-08" db="EMBL/GenBank/DDBJ databases">
        <title>Aphidius gifuensis genome sequencing and assembly.</title>
        <authorList>
            <person name="Du Z."/>
        </authorList>
    </citation>
    <scope>NUCLEOTIDE SEQUENCE [LARGE SCALE GENOMIC DNA]</scope>
    <source>
        <strain evidence="8">YNYX2018</strain>
        <tissue evidence="8">Adults</tissue>
    </source>
</reference>
<accession>A0A834XXK1</accession>
<keyword evidence="5" id="KW-0460">Magnesium</keyword>
<dbReference type="InterPro" id="IPR007666">
    <property type="entry name" value="ADP_PFK/GK"/>
</dbReference>
<keyword evidence="4" id="KW-0418">Kinase</keyword>
<evidence type="ECO:0000256" key="6">
    <source>
        <dbReference type="ARBA" id="ARBA00023152"/>
    </source>
</evidence>
<gene>
    <name evidence="8" type="ORF">HCN44_005760</name>
</gene>
<feature type="transmembrane region" description="Helical" evidence="7">
    <location>
        <begin position="7"/>
        <end position="25"/>
    </location>
</feature>
<evidence type="ECO:0000256" key="5">
    <source>
        <dbReference type="ARBA" id="ARBA00022842"/>
    </source>
</evidence>
<keyword evidence="3" id="KW-0479">Metal-binding</keyword>
<keyword evidence="6" id="KW-0324">Glycolysis</keyword>
<proteinExistence type="predicted"/>
<dbReference type="GO" id="GO:0006096">
    <property type="term" value="P:glycolytic process"/>
    <property type="evidence" value="ECO:0007669"/>
    <property type="project" value="UniProtKB-KW"/>
</dbReference>
<evidence type="ECO:0000256" key="1">
    <source>
        <dbReference type="ARBA" id="ARBA00022490"/>
    </source>
</evidence>
<evidence type="ECO:0008006" key="10">
    <source>
        <dbReference type="Google" id="ProtNLM"/>
    </source>
</evidence>
<keyword evidence="1" id="KW-0963">Cytoplasm</keyword>
<name>A0A834XXK1_APHGI</name>
<evidence type="ECO:0000256" key="3">
    <source>
        <dbReference type="ARBA" id="ARBA00022723"/>
    </source>
</evidence>
<keyword evidence="9" id="KW-1185">Reference proteome</keyword>
<dbReference type="PROSITE" id="PS51255">
    <property type="entry name" value="ADPK"/>
    <property type="match status" value="1"/>
</dbReference>
<dbReference type="PANTHER" id="PTHR21208:SF1">
    <property type="entry name" value="ADP-DEPENDENT GLUCOKINASE"/>
    <property type="match status" value="1"/>
</dbReference>
<dbReference type="GO" id="GO:0005783">
    <property type="term" value="C:endoplasmic reticulum"/>
    <property type="evidence" value="ECO:0007669"/>
    <property type="project" value="TreeGrafter"/>
</dbReference>
<sequence length="531" mass="59596">MTNVIKLIAPLFIIVCMFLATWIYFKNPPQEKSGYKKYFCDFKSIFMDKNVCYGVNDASVKLNSKIKVLPKDIFKGMNNLETLELQSTGLMKKLENKHEIKVRPKVAIGYGACADVYIDAKSLLHYSSLNGQPQHFDEINNHDELLKSFAYYFRHGAAAERYMSDDKLFNEIVDKARSYSSSYSAIGGNAPVMAMRFSKEGCDVLLAAKMTASLKLMLPDDIEVVGGEVEHDDVHLILEYKRGETWGPYTSARANRYILHNDKNNPMISSLEEFDKILPKFKPNLFIVGGLQMMDSYPFGPGIRKQRLNKIKQQMINQLSSTKVHFEMASFVEKNMLFDLQDMIIPYADSLGMNEQEAANLYNTLYYGNVSLVADSSPRVATILDYTRTLFKLIREKSEVIENSRSLTRIHVHTLAYQAILTVKNSIWKNTMAAAAKASLVAHRHVCGTSTIDVAKATLIMDDSFTTSKISGKRIAMNVKKPVSCWDEIIKNNKQDIPVEICVAPVLVCTEASQTAGGGDNISSAGLVLQI</sequence>
<evidence type="ECO:0000256" key="2">
    <source>
        <dbReference type="ARBA" id="ARBA00022679"/>
    </source>
</evidence>
<evidence type="ECO:0000256" key="7">
    <source>
        <dbReference type="SAM" id="Phobius"/>
    </source>
</evidence>
<keyword evidence="7" id="KW-0812">Transmembrane</keyword>
<evidence type="ECO:0000313" key="8">
    <source>
        <dbReference type="EMBL" id="KAF7992979.1"/>
    </source>
</evidence>
<comment type="caution">
    <text evidence="8">The sequence shown here is derived from an EMBL/GenBank/DDBJ whole genome shotgun (WGS) entry which is preliminary data.</text>
</comment>
<dbReference type="PANTHER" id="PTHR21208">
    <property type="entry name" value="ADP-DEPENDENT GLUCOKINASE"/>
    <property type="match status" value="1"/>
</dbReference>
<dbReference type="SUPFAM" id="SSF53613">
    <property type="entry name" value="Ribokinase-like"/>
    <property type="match status" value="1"/>
</dbReference>
<dbReference type="EMBL" id="JACMRX010000003">
    <property type="protein sequence ID" value="KAF7992979.1"/>
    <property type="molecule type" value="Genomic_DNA"/>
</dbReference>
<keyword evidence="7" id="KW-1133">Transmembrane helix</keyword>
<dbReference type="InterPro" id="IPR029056">
    <property type="entry name" value="Ribokinase-like"/>
</dbReference>
<dbReference type="Gene3D" id="3.40.1190.20">
    <property type="match status" value="1"/>
</dbReference>